<dbReference type="AlphaFoldDB" id="A0A6L9SR97"/>
<feature type="region of interest" description="Disordered" evidence="1">
    <location>
        <begin position="235"/>
        <end position="265"/>
    </location>
</feature>
<keyword evidence="4" id="KW-1185">Reference proteome</keyword>
<evidence type="ECO:0000313" key="3">
    <source>
        <dbReference type="EMBL" id="NEG55014.1"/>
    </source>
</evidence>
<dbReference type="Pfam" id="PF13302">
    <property type="entry name" value="Acetyltransf_3"/>
    <property type="match status" value="1"/>
</dbReference>
<gene>
    <name evidence="3" type="ORF">GFD21_04345</name>
</gene>
<protein>
    <submittedName>
        <fullName evidence="3">GNAT family N-acetyltransferase</fullName>
    </submittedName>
</protein>
<name>A0A6L9SR97_9BIFI</name>
<evidence type="ECO:0000313" key="4">
    <source>
        <dbReference type="Proteomes" id="UP000483293"/>
    </source>
</evidence>
<dbReference type="PANTHER" id="PTHR43441">
    <property type="entry name" value="RIBOSOMAL-PROTEIN-SERINE ACETYLTRANSFERASE"/>
    <property type="match status" value="1"/>
</dbReference>
<dbReference type="InterPro" id="IPR051908">
    <property type="entry name" value="Ribosomal_N-acetyltransferase"/>
</dbReference>
<dbReference type="GO" id="GO:1990189">
    <property type="term" value="F:protein N-terminal-serine acetyltransferase activity"/>
    <property type="evidence" value="ECO:0007669"/>
    <property type="project" value="TreeGrafter"/>
</dbReference>
<accession>A0A6L9SR97</accession>
<dbReference type="GO" id="GO:0008999">
    <property type="term" value="F:protein-N-terminal-alanine acetyltransferase activity"/>
    <property type="evidence" value="ECO:0007669"/>
    <property type="project" value="TreeGrafter"/>
</dbReference>
<proteinExistence type="predicted"/>
<dbReference type="Proteomes" id="UP000483293">
    <property type="component" value="Unassembled WGS sequence"/>
</dbReference>
<dbReference type="Gene3D" id="3.40.630.30">
    <property type="match status" value="1"/>
</dbReference>
<dbReference type="GO" id="GO:0005737">
    <property type="term" value="C:cytoplasm"/>
    <property type="evidence" value="ECO:0007669"/>
    <property type="project" value="TreeGrafter"/>
</dbReference>
<reference evidence="3 4" key="1">
    <citation type="submission" date="2019-10" db="EMBL/GenBank/DDBJ databases">
        <title>Bifidobacterium from non-human primates.</title>
        <authorList>
            <person name="Modesto M."/>
        </authorList>
    </citation>
    <scope>NUCLEOTIDE SEQUENCE [LARGE SCALE GENOMIC DNA]</scope>
    <source>
        <strain evidence="3 4">SMA15</strain>
    </source>
</reference>
<organism evidence="3 4">
    <name type="scientific">Bifidobacterium platyrrhinorum</name>
    <dbReference type="NCBI Taxonomy" id="2661628"/>
    <lineage>
        <taxon>Bacteria</taxon>
        <taxon>Bacillati</taxon>
        <taxon>Actinomycetota</taxon>
        <taxon>Actinomycetes</taxon>
        <taxon>Bifidobacteriales</taxon>
        <taxon>Bifidobacteriaceae</taxon>
        <taxon>Bifidobacterium</taxon>
    </lineage>
</organism>
<dbReference type="InterPro" id="IPR016181">
    <property type="entry name" value="Acyl_CoA_acyltransferase"/>
</dbReference>
<evidence type="ECO:0000256" key="1">
    <source>
        <dbReference type="SAM" id="MobiDB-lite"/>
    </source>
</evidence>
<dbReference type="PANTHER" id="PTHR43441:SF2">
    <property type="entry name" value="FAMILY ACETYLTRANSFERASE, PUTATIVE (AFU_ORTHOLOGUE AFUA_7G00850)-RELATED"/>
    <property type="match status" value="1"/>
</dbReference>
<dbReference type="PROSITE" id="PS51186">
    <property type="entry name" value="GNAT"/>
    <property type="match status" value="1"/>
</dbReference>
<keyword evidence="3" id="KW-0808">Transferase</keyword>
<evidence type="ECO:0000259" key="2">
    <source>
        <dbReference type="PROSITE" id="PS51186"/>
    </source>
</evidence>
<dbReference type="InterPro" id="IPR000182">
    <property type="entry name" value="GNAT_dom"/>
</dbReference>
<comment type="caution">
    <text evidence="3">The sequence shown here is derived from an EMBL/GenBank/DDBJ whole genome shotgun (WGS) entry which is preliminary data.</text>
</comment>
<dbReference type="SUPFAM" id="SSF55729">
    <property type="entry name" value="Acyl-CoA N-acyltransferases (Nat)"/>
    <property type="match status" value="1"/>
</dbReference>
<dbReference type="EMBL" id="WHZV01000002">
    <property type="protein sequence ID" value="NEG55014.1"/>
    <property type="molecule type" value="Genomic_DNA"/>
</dbReference>
<sequence length="265" mass="29101">MCFHDGQHTTAVFRRRGTMVGVSVFQTLRHAFAPADPNAIRVPVVLHAPAGLPPITLRTMSADDEDEWNEVRWGNDAWLKPWESGDPMHGPGITFNQWLAMQRRNEDRGAGVVLLIEYRMRIVGQISIGAITYGAMRTGVVGYWVAQDHAGLGIAPAALAMLADWAIGDPTGPRLHRLEIAILPDNARSLAVVRKVGARHEGLRPFYMYVAGRWRSHETFSLLAEDMGEGFAARLAARPATRRSGPEPPDTPSPNAVNVPPLSYS</sequence>
<feature type="domain" description="N-acetyltransferase" evidence="2">
    <location>
        <begin position="55"/>
        <end position="216"/>
    </location>
</feature>